<dbReference type="InterPro" id="IPR000515">
    <property type="entry name" value="MetI-like"/>
</dbReference>
<name>A0A919RFE3_9ACTN</name>
<proteinExistence type="inferred from homology"/>
<sequence>MRLRLISLGSLAAVAAVWAVLTLGGFVDKLFLPGPQDLMSVVTESWQELLANLGFTLTRQAVGFLIGSALGIGLGLLMASSRVVNAVLDPLVELIRPIPPLAIIPLLILWLGIGVVPQVLLVVFGCFVIMVVSTVEAVRNVPRIYLSAARTLGAGSTRIYRTIVMPAIVPALVGSIRVAAAASFGLVVAAEFMGAQEGIGYQMILAQRYLRTDQIIVCIAVITVTAWLVDQAIRRLERRYTGWTERHVTAGGASRTRPKSAVVAPAAAAKENS</sequence>
<dbReference type="AlphaFoldDB" id="A0A919RFE3"/>
<keyword evidence="5 7" id="KW-1133">Transmembrane helix</keyword>
<feature type="transmembrane region" description="Helical" evidence="7">
    <location>
        <begin position="119"/>
        <end position="138"/>
    </location>
</feature>
<feature type="transmembrane region" description="Helical" evidence="7">
    <location>
        <begin position="159"/>
        <end position="189"/>
    </location>
</feature>
<evidence type="ECO:0000313" key="10">
    <source>
        <dbReference type="EMBL" id="GII92633.1"/>
    </source>
</evidence>
<evidence type="ECO:0000256" key="1">
    <source>
        <dbReference type="ARBA" id="ARBA00004651"/>
    </source>
</evidence>
<keyword evidence="3" id="KW-1003">Cell membrane</keyword>
<comment type="subcellular location">
    <subcellularLocation>
        <location evidence="1 7">Cell membrane</location>
        <topology evidence="1 7">Multi-pass membrane protein</topology>
    </subcellularLocation>
</comment>
<evidence type="ECO:0000259" key="9">
    <source>
        <dbReference type="PROSITE" id="PS50928"/>
    </source>
</evidence>
<evidence type="ECO:0000256" key="3">
    <source>
        <dbReference type="ARBA" id="ARBA00022475"/>
    </source>
</evidence>
<dbReference type="Pfam" id="PF00528">
    <property type="entry name" value="BPD_transp_1"/>
    <property type="match status" value="1"/>
</dbReference>
<dbReference type="CDD" id="cd06261">
    <property type="entry name" value="TM_PBP2"/>
    <property type="match status" value="1"/>
</dbReference>
<dbReference type="RefSeq" id="WP_204025592.1">
    <property type="nucleotide sequence ID" value="NZ_BOOW01000018.1"/>
</dbReference>
<feature type="transmembrane region" description="Helical" evidence="7">
    <location>
        <begin position="209"/>
        <end position="229"/>
    </location>
</feature>
<keyword evidence="11" id="KW-1185">Reference proteome</keyword>
<evidence type="ECO:0000256" key="7">
    <source>
        <dbReference type="RuleBase" id="RU363032"/>
    </source>
</evidence>
<keyword evidence="2 7" id="KW-0813">Transport</keyword>
<evidence type="ECO:0000256" key="5">
    <source>
        <dbReference type="ARBA" id="ARBA00022989"/>
    </source>
</evidence>
<feature type="region of interest" description="Disordered" evidence="8">
    <location>
        <begin position="251"/>
        <end position="273"/>
    </location>
</feature>
<evidence type="ECO:0000256" key="4">
    <source>
        <dbReference type="ARBA" id="ARBA00022692"/>
    </source>
</evidence>
<gene>
    <name evidence="10" type="ORF">Ssi02_28640</name>
</gene>
<dbReference type="EMBL" id="BOOW01000018">
    <property type="protein sequence ID" value="GII92633.1"/>
    <property type="molecule type" value="Genomic_DNA"/>
</dbReference>
<dbReference type="SUPFAM" id="SSF161098">
    <property type="entry name" value="MetI-like"/>
    <property type="match status" value="1"/>
</dbReference>
<feature type="compositionally biased region" description="Low complexity" evidence="8">
    <location>
        <begin position="261"/>
        <end position="273"/>
    </location>
</feature>
<organism evidence="10 11">
    <name type="scientific">Sinosporangium siamense</name>
    <dbReference type="NCBI Taxonomy" id="1367973"/>
    <lineage>
        <taxon>Bacteria</taxon>
        <taxon>Bacillati</taxon>
        <taxon>Actinomycetota</taxon>
        <taxon>Actinomycetes</taxon>
        <taxon>Streptosporangiales</taxon>
        <taxon>Streptosporangiaceae</taxon>
        <taxon>Sinosporangium</taxon>
    </lineage>
</organism>
<dbReference type="PANTHER" id="PTHR30151:SF0">
    <property type="entry name" value="ABC TRANSPORTER PERMEASE PROTEIN MJ0413-RELATED"/>
    <property type="match status" value="1"/>
</dbReference>
<comment type="similarity">
    <text evidence="7">Belongs to the binding-protein-dependent transport system permease family.</text>
</comment>
<dbReference type="GO" id="GO:0005886">
    <property type="term" value="C:plasma membrane"/>
    <property type="evidence" value="ECO:0007669"/>
    <property type="project" value="UniProtKB-SubCell"/>
</dbReference>
<evidence type="ECO:0000313" key="11">
    <source>
        <dbReference type="Proteomes" id="UP000606172"/>
    </source>
</evidence>
<dbReference type="GO" id="GO:0055085">
    <property type="term" value="P:transmembrane transport"/>
    <property type="evidence" value="ECO:0007669"/>
    <property type="project" value="InterPro"/>
</dbReference>
<feature type="domain" description="ABC transmembrane type-1" evidence="9">
    <location>
        <begin position="53"/>
        <end position="234"/>
    </location>
</feature>
<dbReference type="InterPro" id="IPR035906">
    <property type="entry name" value="MetI-like_sf"/>
</dbReference>
<dbReference type="PROSITE" id="PS50928">
    <property type="entry name" value="ABC_TM1"/>
    <property type="match status" value="1"/>
</dbReference>
<dbReference type="PANTHER" id="PTHR30151">
    <property type="entry name" value="ALKANE SULFONATE ABC TRANSPORTER-RELATED, MEMBRANE SUBUNIT"/>
    <property type="match status" value="1"/>
</dbReference>
<dbReference type="Gene3D" id="1.10.3720.10">
    <property type="entry name" value="MetI-like"/>
    <property type="match status" value="1"/>
</dbReference>
<evidence type="ECO:0000256" key="2">
    <source>
        <dbReference type="ARBA" id="ARBA00022448"/>
    </source>
</evidence>
<comment type="caution">
    <text evidence="10">The sequence shown here is derived from an EMBL/GenBank/DDBJ whole genome shotgun (WGS) entry which is preliminary data.</text>
</comment>
<keyword evidence="6 7" id="KW-0472">Membrane</keyword>
<evidence type="ECO:0000256" key="8">
    <source>
        <dbReference type="SAM" id="MobiDB-lite"/>
    </source>
</evidence>
<reference evidence="10" key="1">
    <citation type="submission" date="2021-01" db="EMBL/GenBank/DDBJ databases">
        <title>Whole genome shotgun sequence of Sinosporangium siamense NBRC 109515.</title>
        <authorList>
            <person name="Komaki H."/>
            <person name="Tamura T."/>
        </authorList>
    </citation>
    <scope>NUCLEOTIDE SEQUENCE</scope>
    <source>
        <strain evidence="10">NBRC 109515</strain>
    </source>
</reference>
<feature type="transmembrane region" description="Helical" evidence="7">
    <location>
        <begin position="61"/>
        <end position="79"/>
    </location>
</feature>
<dbReference type="Proteomes" id="UP000606172">
    <property type="component" value="Unassembled WGS sequence"/>
</dbReference>
<accession>A0A919RFE3</accession>
<feature type="transmembrane region" description="Helical" evidence="7">
    <location>
        <begin position="91"/>
        <end position="113"/>
    </location>
</feature>
<keyword evidence="4 7" id="KW-0812">Transmembrane</keyword>
<evidence type="ECO:0000256" key="6">
    <source>
        <dbReference type="ARBA" id="ARBA00023136"/>
    </source>
</evidence>
<protein>
    <submittedName>
        <fullName evidence="10">Taurine ABC transporter permease</fullName>
    </submittedName>
</protein>